<evidence type="ECO:0000256" key="3">
    <source>
        <dbReference type="ARBA" id="ARBA00001941"/>
    </source>
</evidence>
<dbReference type="Pfam" id="PF24621">
    <property type="entry name" value="DHQS_C"/>
    <property type="match status" value="1"/>
</dbReference>
<dbReference type="InterPro" id="IPR030963">
    <property type="entry name" value="DHQ_synth_fam"/>
</dbReference>
<evidence type="ECO:0000259" key="20">
    <source>
        <dbReference type="Pfam" id="PF01761"/>
    </source>
</evidence>
<comment type="subcellular location">
    <subcellularLocation>
        <location evidence="5">Cytoplasm</location>
    </subcellularLocation>
</comment>
<keyword evidence="12" id="KW-0479">Metal-binding</keyword>
<keyword evidence="13" id="KW-0547">Nucleotide-binding</keyword>
<dbReference type="AlphaFoldDB" id="A0A6N6M717"/>
<keyword evidence="16" id="KW-0057">Aromatic amino acid biosynthesis</keyword>
<keyword evidence="15" id="KW-0520">NAD</keyword>
<comment type="similarity">
    <text evidence="7">Belongs to the sugar phosphate cyclases superfamily. Dehydroquinate synthase family.</text>
</comment>
<evidence type="ECO:0000256" key="12">
    <source>
        <dbReference type="ARBA" id="ARBA00022723"/>
    </source>
</evidence>
<evidence type="ECO:0000256" key="11">
    <source>
        <dbReference type="ARBA" id="ARBA00022605"/>
    </source>
</evidence>
<proteinExistence type="inferred from homology"/>
<dbReference type="NCBIfam" id="TIGR01357">
    <property type="entry name" value="aroB"/>
    <property type="match status" value="1"/>
</dbReference>
<keyword evidence="14" id="KW-0862">Zinc</keyword>
<evidence type="ECO:0000256" key="13">
    <source>
        <dbReference type="ARBA" id="ARBA00022741"/>
    </source>
</evidence>
<dbReference type="GO" id="GO:0000166">
    <property type="term" value="F:nucleotide binding"/>
    <property type="evidence" value="ECO:0007669"/>
    <property type="project" value="UniProtKB-KW"/>
</dbReference>
<evidence type="ECO:0000256" key="6">
    <source>
        <dbReference type="ARBA" id="ARBA00004661"/>
    </source>
</evidence>
<evidence type="ECO:0000256" key="4">
    <source>
        <dbReference type="ARBA" id="ARBA00003485"/>
    </source>
</evidence>
<dbReference type="InterPro" id="IPR030960">
    <property type="entry name" value="DHQS/DOIS_N"/>
</dbReference>
<comment type="cofactor">
    <cofactor evidence="3">
        <name>Co(2+)</name>
        <dbReference type="ChEBI" id="CHEBI:48828"/>
    </cofactor>
</comment>
<dbReference type="EC" id="4.2.3.4" evidence="8 19"/>
<dbReference type="PIRSF" id="PIRSF001455">
    <property type="entry name" value="DHQ_synth"/>
    <property type="match status" value="1"/>
</dbReference>
<dbReference type="InterPro" id="IPR050071">
    <property type="entry name" value="Dehydroquinate_synthase"/>
</dbReference>
<organism evidence="22 23">
    <name type="scientific">Salibacter halophilus</name>
    <dbReference type="NCBI Taxonomy" id="1803916"/>
    <lineage>
        <taxon>Bacteria</taxon>
        <taxon>Pseudomonadati</taxon>
        <taxon>Bacteroidota</taxon>
        <taxon>Flavobacteriia</taxon>
        <taxon>Flavobacteriales</taxon>
        <taxon>Salibacteraceae</taxon>
        <taxon>Salibacter</taxon>
    </lineage>
</organism>
<keyword evidence="18" id="KW-0170">Cobalt</keyword>
<evidence type="ECO:0000256" key="1">
    <source>
        <dbReference type="ARBA" id="ARBA00001393"/>
    </source>
</evidence>
<keyword evidence="10" id="KW-0963">Cytoplasm</keyword>
<dbReference type="GO" id="GO:0046872">
    <property type="term" value="F:metal ion binding"/>
    <property type="evidence" value="ECO:0007669"/>
    <property type="project" value="UniProtKB-KW"/>
</dbReference>
<evidence type="ECO:0000256" key="10">
    <source>
        <dbReference type="ARBA" id="ARBA00022490"/>
    </source>
</evidence>
<evidence type="ECO:0000256" key="16">
    <source>
        <dbReference type="ARBA" id="ARBA00023141"/>
    </source>
</evidence>
<dbReference type="RefSeq" id="WP_151169774.1">
    <property type="nucleotide sequence ID" value="NZ_WACR01000012.1"/>
</dbReference>
<dbReference type="Gene3D" id="1.20.1090.10">
    <property type="entry name" value="Dehydroquinate synthase-like - alpha domain"/>
    <property type="match status" value="1"/>
</dbReference>
<dbReference type="OrthoDB" id="9806583at2"/>
<dbReference type="GO" id="GO:0003856">
    <property type="term" value="F:3-dehydroquinate synthase activity"/>
    <property type="evidence" value="ECO:0007669"/>
    <property type="project" value="UniProtKB-UniRule"/>
</dbReference>
<reference evidence="22 23" key="1">
    <citation type="submission" date="2019-09" db="EMBL/GenBank/DDBJ databases">
        <title>Genomes of Cryomorphaceae.</title>
        <authorList>
            <person name="Bowman J.P."/>
        </authorList>
    </citation>
    <scope>NUCLEOTIDE SEQUENCE [LARGE SCALE GENOMIC DNA]</scope>
    <source>
        <strain evidence="22 23">KCTC 52047</strain>
    </source>
</reference>
<evidence type="ECO:0000256" key="8">
    <source>
        <dbReference type="ARBA" id="ARBA00013031"/>
    </source>
</evidence>
<dbReference type="Gene3D" id="3.40.50.1970">
    <property type="match status" value="1"/>
</dbReference>
<evidence type="ECO:0000313" key="23">
    <source>
        <dbReference type="Proteomes" id="UP000435357"/>
    </source>
</evidence>
<dbReference type="Proteomes" id="UP000435357">
    <property type="component" value="Unassembled WGS sequence"/>
</dbReference>
<evidence type="ECO:0000256" key="9">
    <source>
        <dbReference type="ARBA" id="ARBA00017684"/>
    </source>
</evidence>
<feature type="domain" description="3-dehydroquinate synthase C-terminal" evidence="21">
    <location>
        <begin position="174"/>
        <end position="316"/>
    </location>
</feature>
<evidence type="ECO:0000313" key="22">
    <source>
        <dbReference type="EMBL" id="KAB1062099.1"/>
    </source>
</evidence>
<evidence type="ECO:0000256" key="2">
    <source>
        <dbReference type="ARBA" id="ARBA00001911"/>
    </source>
</evidence>
<evidence type="ECO:0000259" key="21">
    <source>
        <dbReference type="Pfam" id="PF24621"/>
    </source>
</evidence>
<dbReference type="EMBL" id="WACR01000012">
    <property type="protein sequence ID" value="KAB1062099.1"/>
    <property type="molecule type" value="Genomic_DNA"/>
</dbReference>
<evidence type="ECO:0000256" key="5">
    <source>
        <dbReference type="ARBA" id="ARBA00004496"/>
    </source>
</evidence>
<evidence type="ECO:0000256" key="18">
    <source>
        <dbReference type="ARBA" id="ARBA00023285"/>
    </source>
</evidence>
<protein>
    <recommendedName>
        <fullName evidence="9 19">3-dehydroquinate synthase</fullName>
        <ecNumber evidence="8 19">4.2.3.4</ecNumber>
    </recommendedName>
</protein>
<keyword evidence="11" id="KW-0028">Amino-acid biosynthesis</keyword>
<dbReference type="GO" id="GO:0008652">
    <property type="term" value="P:amino acid biosynthetic process"/>
    <property type="evidence" value="ECO:0007669"/>
    <property type="project" value="UniProtKB-KW"/>
</dbReference>
<dbReference type="InterPro" id="IPR056179">
    <property type="entry name" value="DHQS_C"/>
</dbReference>
<dbReference type="GO" id="GO:0009423">
    <property type="term" value="P:chorismate biosynthetic process"/>
    <property type="evidence" value="ECO:0007669"/>
    <property type="project" value="UniProtKB-UniRule"/>
</dbReference>
<comment type="pathway">
    <text evidence="6">Metabolic intermediate biosynthesis; chorismate biosynthesis; chorismate from D-erythrose 4-phosphate and phosphoenolpyruvate: step 2/7.</text>
</comment>
<evidence type="ECO:0000256" key="17">
    <source>
        <dbReference type="ARBA" id="ARBA00023239"/>
    </source>
</evidence>
<sequence>MQAKNSNLIFNKDFSQLNTLLEENYSDSIKFILVDQNTHDHCILTLDQIGVSQLEDAEILLVPDGEGSKSPEIAISLWQALMSHNADRHAVLINLGGGMVTDLGGFIASTYKRGIDFINIPTSLLAMVDASIGGKTGINLDGVKNQVGTFNDPVATFLNTDFLQTLPQREFMSGWAEVYKHALIDNVSLFEEIQKIESPSKEVITTDLLKRIIAVKQQVVQSDPFEKGERQILNLGHTIGHAVETAVLGSDHELLHGEAVAAGIVIENFIAEEKNLLDNNIRKNIQEKLKSWYPDVFKLEFRGEALTEIALADKKNTNQNIRCSLLEEPGKVKWGIEVNSEDIESAIKQWNAI</sequence>
<evidence type="ECO:0000256" key="7">
    <source>
        <dbReference type="ARBA" id="ARBA00005412"/>
    </source>
</evidence>
<dbReference type="PANTHER" id="PTHR43622:SF7">
    <property type="entry name" value="3-DEHYDROQUINATE SYNTHASE, CHLOROPLASTIC"/>
    <property type="match status" value="1"/>
</dbReference>
<gene>
    <name evidence="22" type="primary">aroB</name>
    <name evidence="22" type="ORF">F3059_12480</name>
</gene>
<comment type="cofactor">
    <cofactor evidence="2">
        <name>NAD(+)</name>
        <dbReference type="ChEBI" id="CHEBI:57540"/>
    </cofactor>
</comment>
<dbReference type="SUPFAM" id="SSF56796">
    <property type="entry name" value="Dehydroquinate synthase-like"/>
    <property type="match status" value="1"/>
</dbReference>
<name>A0A6N6M717_9FLAO</name>
<dbReference type="CDD" id="cd08195">
    <property type="entry name" value="DHQS"/>
    <property type="match status" value="1"/>
</dbReference>
<dbReference type="GO" id="GO:0009073">
    <property type="term" value="P:aromatic amino acid family biosynthetic process"/>
    <property type="evidence" value="ECO:0007669"/>
    <property type="project" value="UniProtKB-KW"/>
</dbReference>
<dbReference type="PANTHER" id="PTHR43622">
    <property type="entry name" value="3-DEHYDROQUINATE SYNTHASE"/>
    <property type="match status" value="1"/>
</dbReference>
<dbReference type="Pfam" id="PF01761">
    <property type="entry name" value="DHQ_synthase"/>
    <property type="match status" value="1"/>
</dbReference>
<keyword evidence="17 22" id="KW-0456">Lyase</keyword>
<comment type="function">
    <text evidence="4">Catalyzes the conversion of 3-deoxy-D-arabino-heptulosonate 7-phosphate (DAHP) to dehydroquinate (DHQ).</text>
</comment>
<evidence type="ECO:0000256" key="15">
    <source>
        <dbReference type="ARBA" id="ARBA00023027"/>
    </source>
</evidence>
<feature type="domain" description="3-dehydroquinate synthase N-terminal" evidence="20">
    <location>
        <begin position="61"/>
        <end position="172"/>
    </location>
</feature>
<evidence type="ECO:0000256" key="19">
    <source>
        <dbReference type="NCBIfam" id="TIGR01357"/>
    </source>
</evidence>
<dbReference type="InterPro" id="IPR016037">
    <property type="entry name" value="DHQ_synth_AroB"/>
</dbReference>
<accession>A0A6N6M717</accession>
<dbReference type="GO" id="GO:0005737">
    <property type="term" value="C:cytoplasm"/>
    <property type="evidence" value="ECO:0007669"/>
    <property type="project" value="UniProtKB-SubCell"/>
</dbReference>
<comment type="catalytic activity">
    <reaction evidence="1">
        <text>7-phospho-2-dehydro-3-deoxy-D-arabino-heptonate = 3-dehydroquinate + phosphate</text>
        <dbReference type="Rhea" id="RHEA:21968"/>
        <dbReference type="ChEBI" id="CHEBI:32364"/>
        <dbReference type="ChEBI" id="CHEBI:43474"/>
        <dbReference type="ChEBI" id="CHEBI:58394"/>
        <dbReference type="EC" id="4.2.3.4"/>
    </reaction>
</comment>
<evidence type="ECO:0000256" key="14">
    <source>
        <dbReference type="ARBA" id="ARBA00022833"/>
    </source>
</evidence>
<comment type="caution">
    <text evidence="22">The sequence shown here is derived from an EMBL/GenBank/DDBJ whole genome shotgun (WGS) entry which is preliminary data.</text>
</comment>
<keyword evidence="23" id="KW-1185">Reference proteome</keyword>